<keyword evidence="2" id="KW-1185">Reference proteome</keyword>
<gene>
    <name evidence="1" type="ORF">SAMN05444354_1396</name>
</gene>
<evidence type="ECO:0000313" key="1">
    <source>
        <dbReference type="EMBL" id="SEN34658.1"/>
    </source>
</evidence>
<name>A0A1H8FU90_STIAU</name>
<dbReference type="RefSeq" id="WP_143101707.1">
    <property type="nucleotide sequence ID" value="NZ_FOAP01000039.1"/>
</dbReference>
<sequence length="281" mass="31998">MRETFEFRIPERHAARFLEPGLGVTLPGGSVRKVVLPGNDPRVQQIGQLDQRFTQEGTSFFLGWDIHRHYEEEELQSAELLHMVVRAHFEPPGSLCGTEYDESAACKHCGAGARQVSELVLNTRRIPKGKDIAQTIAGEIVVSPRVAQACREQRLQGAEFRPVRHQGRRGSEPTEWSQLAITSKPLKLSERTVTGNHPFNLDEENRHRCPERHVAGLNQISELYVHRRNWDGSDWCRTDKLFGTRQGELRPELRLLISQKLRQLLVKIKAKGFALEIAHLV</sequence>
<dbReference type="EMBL" id="FOAP01000039">
    <property type="protein sequence ID" value="SEN34658.1"/>
    <property type="molecule type" value="Genomic_DNA"/>
</dbReference>
<accession>A0A1H8FU90</accession>
<evidence type="ECO:0000313" key="2">
    <source>
        <dbReference type="Proteomes" id="UP000182719"/>
    </source>
</evidence>
<dbReference type="Proteomes" id="UP000182719">
    <property type="component" value="Unassembled WGS sequence"/>
</dbReference>
<proteinExistence type="predicted"/>
<organism evidence="1 2">
    <name type="scientific">Stigmatella aurantiaca</name>
    <dbReference type="NCBI Taxonomy" id="41"/>
    <lineage>
        <taxon>Bacteria</taxon>
        <taxon>Pseudomonadati</taxon>
        <taxon>Myxococcota</taxon>
        <taxon>Myxococcia</taxon>
        <taxon>Myxococcales</taxon>
        <taxon>Cystobacterineae</taxon>
        <taxon>Archangiaceae</taxon>
        <taxon>Stigmatella</taxon>
    </lineage>
</organism>
<dbReference type="OrthoDB" id="5510636at2"/>
<dbReference type="AlphaFoldDB" id="A0A1H8FU90"/>
<reference evidence="2" key="1">
    <citation type="submission" date="2016-10" db="EMBL/GenBank/DDBJ databases">
        <authorList>
            <person name="Varghese N."/>
            <person name="Submissions S."/>
        </authorList>
    </citation>
    <scope>NUCLEOTIDE SEQUENCE [LARGE SCALE GENOMIC DNA]</scope>
    <source>
        <strain evidence="2">DSM 17044</strain>
    </source>
</reference>
<protein>
    <submittedName>
        <fullName evidence="1">Uncharacterized protein</fullName>
    </submittedName>
</protein>